<dbReference type="Gene3D" id="1.10.8.60">
    <property type="match status" value="1"/>
</dbReference>
<sequence>MSDAEILAALVREAAVLALRCTVFTDVAAEKKINYDFQTDPLFVDHCHFEKAFSSVRPSVSEKDRDRYYSLNRRYGYSSTTLI</sequence>
<dbReference type="AlphaFoldDB" id="L0PHE5"/>
<dbReference type="STRING" id="1209962.L0PHE5"/>
<evidence type="ECO:0000313" key="2">
    <source>
        <dbReference type="Proteomes" id="UP000010422"/>
    </source>
</evidence>
<dbReference type="Proteomes" id="UP000010422">
    <property type="component" value="Unassembled WGS sequence"/>
</dbReference>
<accession>L0PHE5</accession>
<dbReference type="VEuPathDB" id="FungiDB:PNEJI1_003755"/>
<comment type="caution">
    <text evidence="1">The sequence shown here is derived from an EMBL/GenBank/DDBJ whole genome shotgun (WGS) entry which is preliminary data.</text>
</comment>
<gene>
    <name evidence="1" type="ORF">PNEJI1_003755</name>
</gene>
<dbReference type="EMBL" id="CAKM01000328">
    <property type="protein sequence ID" value="CCJ31484.1"/>
    <property type="molecule type" value="Genomic_DNA"/>
</dbReference>
<evidence type="ECO:0000313" key="1">
    <source>
        <dbReference type="EMBL" id="CCJ31484.1"/>
    </source>
</evidence>
<name>L0PHE5_PNEJI</name>
<proteinExistence type="predicted"/>
<dbReference type="InParanoid" id="L0PHE5"/>
<organism evidence="2">
    <name type="scientific">Pneumocystis jirovecii</name>
    <name type="common">Human pneumocystis pneumonia agent</name>
    <dbReference type="NCBI Taxonomy" id="42068"/>
    <lineage>
        <taxon>Eukaryota</taxon>
        <taxon>Fungi</taxon>
        <taxon>Dikarya</taxon>
        <taxon>Ascomycota</taxon>
        <taxon>Taphrinomycotina</taxon>
        <taxon>Pneumocystomycetes</taxon>
        <taxon>Pneumocystaceae</taxon>
        <taxon>Pneumocystis</taxon>
    </lineage>
</organism>
<reference evidence="1 2" key="1">
    <citation type="journal article" date="2012" name="MBio">
        <title>De novo assembly of the Pneumocystis jirovecii genome from a single bronchoalveolar lavage fluid specimen from a patient.</title>
        <authorList>
            <person name="Cisse O.H."/>
            <person name="Pagni M."/>
            <person name="Hauser P.M."/>
        </authorList>
    </citation>
    <scope>NUCLEOTIDE SEQUENCE [LARGE SCALE GENOMIC DNA]</scope>
    <source>
        <strain evidence="1 2">SE8</strain>
    </source>
</reference>
<protein>
    <submittedName>
        <fullName evidence="1">Uncharacterized protein</fullName>
    </submittedName>
</protein>